<dbReference type="KEGG" id="naci:NUH88_01685"/>
<evidence type="ECO:0000313" key="11">
    <source>
        <dbReference type="Proteomes" id="UP001060336"/>
    </source>
</evidence>
<evidence type="ECO:0000259" key="9">
    <source>
        <dbReference type="Pfam" id="PF11967"/>
    </source>
</evidence>
<dbReference type="Proteomes" id="UP001060336">
    <property type="component" value="Chromosome"/>
</dbReference>
<evidence type="ECO:0000256" key="8">
    <source>
        <dbReference type="SAM" id="MobiDB-lite"/>
    </source>
</evidence>
<dbReference type="Gene3D" id="2.40.50.140">
    <property type="entry name" value="Nucleic acid-binding proteins"/>
    <property type="match status" value="1"/>
</dbReference>
<dbReference type="InterPro" id="IPR003717">
    <property type="entry name" value="RecO"/>
</dbReference>
<dbReference type="InterPro" id="IPR037278">
    <property type="entry name" value="ARFGAP/RecO"/>
</dbReference>
<comment type="similarity">
    <text evidence="1 7">Belongs to the RecO family.</text>
</comment>
<evidence type="ECO:0000256" key="4">
    <source>
        <dbReference type="ARBA" id="ARBA00023172"/>
    </source>
</evidence>
<evidence type="ECO:0000256" key="5">
    <source>
        <dbReference type="ARBA" id="ARBA00023204"/>
    </source>
</evidence>
<dbReference type="GO" id="GO:0043590">
    <property type="term" value="C:bacterial nucleoid"/>
    <property type="evidence" value="ECO:0007669"/>
    <property type="project" value="TreeGrafter"/>
</dbReference>
<dbReference type="InterPro" id="IPR012340">
    <property type="entry name" value="NA-bd_OB-fold"/>
</dbReference>
<dbReference type="GO" id="GO:0006310">
    <property type="term" value="P:DNA recombination"/>
    <property type="evidence" value="ECO:0007669"/>
    <property type="project" value="UniProtKB-UniRule"/>
</dbReference>
<reference evidence="10" key="1">
    <citation type="submission" date="2022-08" db="EMBL/GenBank/DDBJ databases">
        <title>Nisaea acidiphila sp. nov., isolated from a marine algal debris and emended description of the genus Nisaea Urios et al. 2008.</title>
        <authorList>
            <person name="Kwon K."/>
        </authorList>
    </citation>
    <scope>NUCLEOTIDE SEQUENCE</scope>
    <source>
        <strain evidence="10">MEBiC11861</strain>
    </source>
</reference>
<dbReference type="RefSeq" id="WP_257769579.1">
    <property type="nucleotide sequence ID" value="NZ_CP102480.1"/>
</dbReference>
<evidence type="ECO:0000256" key="1">
    <source>
        <dbReference type="ARBA" id="ARBA00007452"/>
    </source>
</evidence>
<evidence type="ECO:0000256" key="2">
    <source>
        <dbReference type="ARBA" id="ARBA00021310"/>
    </source>
</evidence>
<feature type="region of interest" description="Disordered" evidence="8">
    <location>
        <begin position="225"/>
        <end position="249"/>
    </location>
</feature>
<feature type="domain" description="DNA replication/recombination mediator RecO N-terminal" evidence="9">
    <location>
        <begin position="1"/>
        <end position="70"/>
    </location>
</feature>
<organism evidence="10 11">
    <name type="scientific">Nisaea acidiphila</name>
    <dbReference type="NCBI Taxonomy" id="1862145"/>
    <lineage>
        <taxon>Bacteria</taxon>
        <taxon>Pseudomonadati</taxon>
        <taxon>Pseudomonadota</taxon>
        <taxon>Alphaproteobacteria</taxon>
        <taxon>Rhodospirillales</taxon>
        <taxon>Thalassobaculaceae</taxon>
        <taxon>Nisaea</taxon>
    </lineage>
</organism>
<gene>
    <name evidence="7 10" type="primary">recO</name>
    <name evidence="10" type="ORF">NUH88_01685</name>
</gene>
<evidence type="ECO:0000256" key="6">
    <source>
        <dbReference type="ARBA" id="ARBA00033409"/>
    </source>
</evidence>
<dbReference type="InterPro" id="IPR042242">
    <property type="entry name" value="RecO_C"/>
</dbReference>
<protein>
    <recommendedName>
        <fullName evidence="2 7">DNA repair protein RecO</fullName>
    </recommendedName>
    <alternativeName>
        <fullName evidence="6 7">Recombination protein O</fullName>
    </alternativeName>
</protein>
<dbReference type="SUPFAM" id="SSF57863">
    <property type="entry name" value="ArfGap/RecO-like zinc finger"/>
    <property type="match status" value="1"/>
</dbReference>
<dbReference type="SUPFAM" id="SSF50249">
    <property type="entry name" value="Nucleic acid-binding proteins"/>
    <property type="match status" value="1"/>
</dbReference>
<proteinExistence type="inferred from homology"/>
<accession>A0A9J7AS08</accession>
<dbReference type="InterPro" id="IPR022572">
    <property type="entry name" value="DNA_rep/recomb_RecO_N"/>
</dbReference>
<dbReference type="Pfam" id="PF11967">
    <property type="entry name" value="RecO_N"/>
    <property type="match status" value="1"/>
</dbReference>
<keyword evidence="3 7" id="KW-0227">DNA damage</keyword>
<dbReference type="Pfam" id="PF02565">
    <property type="entry name" value="RecO_C"/>
    <property type="match status" value="1"/>
</dbReference>
<comment type="function">
    <text evidence="7">Involved in DNA repair and RecF pathway recombination.</text>
</comment>
<dbReference type="HAMAP" id="MF_00201">
    <property type="entry name" value="RecO"/>
    <property type="match status" value="1"/>
</dbReference>
<dbReference type="PANTHER" id="PTHR33991:SF1">
    <property type="entry name" value="DNA REPAIR PROTEIN RECO"/>
    <property type="match status" value="1"/>
</dbReference>
<keyword evidence="5 7" id="KW-0234">DNA repair</keyword>
<dbReference type="AlphaFoldDB" id="A0A9J7AS08"/>
<evidence type="ECO:0000256" key="3">
    <source>
        <dbReference type="ARBA" id="ARBA00022763"/>
    </source>
</evidence>
<dbReference type="NCBIfam" id="TIGR00613">
    <property type="entry name" value="reco"/>
    <property type="match status" value="1"/>
</dbReference>
<dbReference type="PANTHER" id="PTHR33991">
    <property type="entry name" value="DNA REPAIR PROTEIN RECO"/>
    <property type="match status" value="1"/>
</dbReference>
<dbReference type="Gene3D" id="1.20.1440.120">
    <property type="entry name" value="Recombination protein O, C-terminal domain"/>
    <property type="match status" value="1"/>
</dbReference>
<evidence type="ECO:0000313" key="10">
    <source>
        <dbReference type="EMBL" id="UUX50411.1"/>
    </source>
</evidence>
<keyword evidence="11" id="KW-1185">Reference proteome</keyword>
<sequence length="249" mass="26694">MEWTDDGIVLSVRPHGETGAIVVLLTEQHGRHAGLVRGGSSSKQKGILQPGNAVRAVWRARLAEQLGSYTLELDASHAAAHFDDPLKLSGLTAVCAVADRALPEREPHPAIHAGFLALIDAMGNEALGDLWIAVYVRWELGLLAELGYGLDLSECAATGSNDDLAYVSPRTGRAVSLSAGEPYRDRMLPMPDFLIGRGGGDFPDLLKGLDLTGHFLEKHLFNTQGEQSPAPRTRFRDRIGGHAASDTMG</sequence>
<dbReference type="GO" id="GO:0006302">
    <property type="term" value="P:double-strand break repair"/>
    <property type="evidence" value="ECO:0007669"/>
    <property type="project" value="TreeGrafter"/>
</dbReference>
<evidence type="ECO:0000256" key="7">
    <source>
        <dbReference type="HAMAP-Rule" id="MF_00201"/>
    </source>
</evidence>
<keyword evidence="4 7" id="KW-0233">DNA recombination</keyword>
<name>A0A9J7AS08_9PROT</name>
<dbReference type="EMBL" id="CP102480">
    <property type="protein sequence ID" value="UUX50411.1"/>
    <property type="molecule type" value="Genomic_DNA"/>
</dbReference>